<keyword evidence="5 8" id="KW-0812">Transmembrane</keyword>
<dbReference type="Pfam" id="PF03824">
    <property type="entry name" value="NicO"/>
    <property type="match status" value="1"/>
</dbReference>
<keyword evidence="6 8" id="KW-1133">Transmembrane helix</keyword>
<feature type="transmembrane region" description="Helical" evidence="8">
    <location>
        <begin position="265"/>
        <end position="290"/>
    </location>
</feature>
<sequence>MNNTIFGLSKKRLTLLFGTLIVFNVATWLSLIGLYSKTDASLLGIGALAYWFGLRHAFDADHIAAIDNVTRKLRQNGQKPVAVGFFFSLGHSTVVILLSLGLVLAIRSTKSNMPFLEHWGKTIGTMVSAAFLTLIGLLNLVIFYKLWQSFINYKNNGVINNEEIEELLNKRGLISRIFRFFYHYIDRSWKMYPVGFLFGLGFDTATEVAVLGISAAMAQSGNLPIWGIMIFPLLFTAGMSLLDSSDGVIMLKAYDWAMVDAIRKIFFNMTITGASVFVALLIGTIEWVQVVSSHFGWNGSVFIFLNTLDFAVLGVFVVGFMLFIWFLAYLYYSRVLKSV</sequence>
<keyword evidence="3" id="KW-0813">Transport</keyword>
<dbReference type="InterPro" id="IPR011541">
    <property type="entry name" value="Ni/Co_transpt_high_affinity"/>
</dbReference>
<evidence type="ECO:0000313" key="9">
    <source>
        <dbReference type="EMBL" id="VAX28918.1"/>
    </source>
</evidence>
<evidence type="ECO:0000256" key="2">
    <source>
        <dbReference type="ARBA" id="ARBA00010892"/>
    </source>
</evidence>
<feature type="transmembrane region" description="Helical" evidence="8">
    <location>
        <begin position="310"/>
        <end position="332"/>
    </location>
</feature>
<dbReference type="EMBL" id="UOGI01000035">
    <property type="protein sequence ID" value="VAX28918.1"/>
    <property type="molecule type" value="Genomic_DNA"/>
</dbReference>
<proteinExistence type="inferred from homology"/>
<evidence type="ECO:0000256" key="6">
    <source>
        <dbReference type="ARBA" id="ARBA00022989"/>
    </source>
</evidence>
<evidence type="ECO:0000256" key="8">
    <source>
        <dbReference type="SAM" id="Phobius"/>
    </source>
</evidence>
<evidence type="ECO:0000256" key="1">
    <source>
        <dbReference type="ARBA" id="ARBA00004127"/>
    </source>
</evidence>
<evidence type="ECO:0000256" key="4">
    <source>
        <dbReference type="ARBA" id="ARBA00022596"/>
    </source>
</evidence>
<keyword evidence="7 8" id="KW-0472">Membrane</keyword>
<feature type="transmembrane region" description="Helical" evidence="8">
    <location>
        <begin position="194"/>
        <end position="217"/>
    </location>
</feature>
<comment type="similarity">
    <text evidence="2">Belongs to the NiCoT transporter (TC 2.A.52) family.</text>
</comment>
<protein>
    <submittedName>
        <fullName evidence="9">HoxN/HupN/NixA family nickel/cobalt transporter</fullName>
    </submittedName>
</protein>
<feature type="transmembrane region" description="Helical" evidence="8">
    <location>
        <begin position="126"/>
        <end position="147"/>
    </location>
</feature>
<gene>
    <name evidence="9" type="ORF">MNBD_NITROSPIRAE03-1334</name>
</gene>
<dbReference type="InterPro" id="IPR004688">
    <property type="entry name" value="Ni/Co_transpt"/>
</dbReference>
<keyword evidence="4" id="KW-0533">Nickel</keyword>
<dbReference type="AlphaFoldDB" id="A0A3B1CYG4"/>
<evidence type="ECO:0000256" key="3">
    <source>
        <dbReference type="ARBA" id="ARBA00022448"/>
    </source>
</evidence>
<accession>A0A3B1CYG4</accession>
<evidence type="ECO:0000256" key="7">
    <source>
        <dbReference type="ARBA" id="ARBA00023136"/>
    </source>
</evidence>
<dbReference type="PANTHER" id="PTHR31611">
    <property type="entry name" value="HIGH-AFFINITY NICKEL TRANSPORT PROTEIN NIC1"/>
    <property type="match status" value="1"/>
</dbReference>
<dbReference type="GO" id="GO:0015099">
    <property type="term" value="F:nickel cation transmembrane transporter activity"/>
    <property type="evidence" value="ECO:0007669"/>
    <property type="project" value="InterPro"/>
</dbReference>
<feature type="transmembrane region" description="Helical" evidence="8">
    <location>
        <begin position="223"/>
        <end position="244"/>
    </location>
</feature>
<reference evidence="9" key="1">
    <citation type="submission" date="2018-06" db="EMBL/GenBank/DDBJ databases">
        <authorList>
            <person name="Zhirakovskaya E."/>
        </authorList>
    </citation>
    <scope>NUCLEOTIDE SEQUENCE</scope>
</reference>
<organism evidence="9">
    <name type="scientific">hydrothermal vent metagenome</name>
    <dbReference type="NCBI Taxonomy" id="652676"/>
    <lineage>
        <taxon>unclassified sequences</taxon>
        <taxon>metagenomes</taxon>
        <taxon>ecological metagenomes</taxon>
    </lineage>
</organism>
<feature type="transmembrane region" description="Helical" evidence="8">
    <location>
        <begin position="40"/>
        <end position="58"/>
    </location>
</feature>
<dbReference type="PANTHER" id="PTHR31611:SF0">
    <property type="entry name" value="HIGH-AFFINITY NICKEL TRANSPORT PROTEIN NIC1"/>
    <property type="match status" value="1"/>
</dbReference>
<comment type="subcellular location">
    <subcellularLocation>
        <location evidence="1">Endomembrane system</location>
        <topology evidence="1">Multi-pass membrane protein</topology>
    </subcellularLocation>
</comment>
<dbReference type="GO" id="GO:0012505">
    <property type="term" value="C:endomembrane system"/>
    <property type="evidence" value="ECO:0007669"/>
    <property type="project" value="UniProtKB-SubCell"/>
</dbReference>
<dbReference type="GO" id="GO:0005886">
    <property type="term" value="C:plasma membrane"/>
    <property type="evidence" value="ECO:0007669"/>
    <property type="project" value="InterPro"/>
</dbReference>
<name>A0A3B1CYG4_9ZZZZ</name>
<dbReference type="NCBIfam" id="TIGR00802">
    <property type="entry name" value="nico"/>
    <property type="match status" value="1"/>
</dbReference>
<evidence type="ECO:0000256" key="5">
    <source>
        <dbReference type="ARBA" id="ARBA00022692"/>
    </source>
</evidence>
<feature type="transmembrane region" description="Helical" evidence="8">
    <location>
        <begin position="81"/>
        <end position="106"/>
    </location>
</feature>
<feature type="transmembrane region" description="Helical" evidence="8">
    <location>
        <begin position="12"/>
        <end position="34"/>
    </location>
</feature>